<dbReference type="AlphaFoldDB" id="A0A381RIZ6"/>
<accession>A0A381RIZ6</accession>
<sequence length="40" mass="4323">MKLVPSKSSHKGEGLLRDLSSEVGRQALGQMSALIYQHIG</sequence>
<proteinExistence type="predicted"/>
<dbReference type="EMBL" id="UINC01001932">
    <property type="protein sequence ID" value="SUZ90899.1"/>
    <property type="molecule type" value="Genomic_DNA"/>
</dbReference>
<reference evidence="1" key="1">
    <citation type="submission" date="2018-05" db="EMBL/GenBank/DDBJ databases">
        <authorList>
            <person name="Lanie J.A."/>
            <person name="Ng W.-L."/>
            <person name="Kazmierczak K.M."/>
            <person name="Andrzejewski T.M."/>
            <person name="Davidsen T.M."/>
            <person name="Wayne K.J."/>
            <person name="Tettelin H."/>
            <person name="Glass J.I."/>
            <person name="Rusch D."/>
            <person name="Podicherti R."/>
            <person name="Tsui H.-C.T."/>
            <person name="Winkler M.E."/>
        </authorList>
    </citation>
    <scope>NUCLEOTIDE SEQUENCE</scope>
</reference>
<gene>
    <name evidence="1" type="ORF">METZ01_LOCUS43753</name>
</gene>
<evidence type="ECO:0000313" key="1">
    <source>
        <dbReference type="EMBL" id="SUZ90899.1"/>
    </source>
</evidence>
<organism evidence="1">
    <name type="scientific">marine metagenome</name>
    <dbReference type="NCBI Taxonomy" id="408172"/>
    <lineage>
        <taxon>unclassified sequences</taxon>
        <taxon>metagenomes</taxon>
        <taxon>ecological metagenomes</taxon>
    </lineage>
</organism>
<name>A0A381RIZ6_9ZZZZ</name>
<protein>
    <submittedName>
        <fullName evidence="1">Uncharacterized protein</fullName>
    </submittedName>
</protein>